<keyword evidence="3" id="KW-0808">Transferase</keyword>
<dbReference type="RefSeq" id="WP_052105193.1">
    <property type="nucleotide sequence ID" value="NZ_AXCZ01000055.1"/>
</dbReference>
<evidence type="ECO:0000259" key="2">
    <source>
        <dbReference type="PROSITE" id="PS51186"/>
    </source>
</evidence>
<keyword evidence="4" id="KW-1185">Reference proteome</keyword>
<evidence type="ECO:0000256" key="1">
    <source>
        <dbReference type="SAM" id="MobiDB-lite"/>
    </source>
</evidence>
<evidence type="ECO:0000313" key="3">
    <source>
        <dbReference type="EMBL" id="KGM13244.1"/>
    </source>
</evidence>
<organism evidence="3 4">
    <name type="scientific">Cellulomonas bogoriensis 69B4 = DSM 16987</name>
    <dbReference type="NCBI Taxonomy" id="1386082"/>
    <lineage>
        <taxon>Bacteria</taxon>
        <taxon>Bacillati</taxon>
        <taxon>Actinomycetota</taxon>
        <taxon>Actinomycetes</taxon>
        <taxon>Micrococcales</taxon>
        <taxon>Cellulomonadaceae</taxon>
        <taxon>Cellulomonas</taxon>
    </lineage>
</organism>
<dbReference type="AlphaFoldDB" id="A0A0A0C1M3"/>
<name>A0A0A0C1M3_9CELL</name>
<gene>
    <name evidence="3" type="ORF">N869_15405</name>
</gene>
<dbReference type="OrthoDB" id="9795188at2"/>
<evidence type="ECO:0000313" key="4">
    <source>
        <dbReference type="Proteomes" id="UP000054314"/>
    </source>
</evidence>
<dbReference type="EMBL" id="AXCZ01000055">
    <property type="protein sequence ID" value="KGM13244.1"/>
    <property type="molecule type" value="Genomic_DNA"/>
</dbReference>
<accession>A0A0A0C1M3</accession>
<protein>
    <submittedName>
        <fullName evidence="3">Acetyltransferase</fullName>
    </submittedName>
</protein>
<dbReference type="Gene3D" id="3.40.630.30">
    <property type="match status" value="1"/>
</dbReference>
<dbReference type="Pfam" id="PF13302">
    <property type="entry name" value="Acetyltransf_3"/>
    <property type="match status" value="1"/>
</dbReference>
<dbReference type="Proteomes" id="UP000054314">
    <property type="component" value="Unassembled WGS sequence"/>
</dbReference>
<proteinExistence type="predicted"/>
<dbReference type="PROSITE" id="PS51186">
    <property type="entry name" value="GNAT"/>
    <property type="match status" value="1"/>
</dbReference>
<dbReference type="PANTHER" id="PTHR43441:SF10">
    <property type="entry name" value="ACETYLTRANSFERASE"/>
    <property type="match status" value="1"/>
</dbReference>
<feature type="region of interest" description="Disordered" evidence="1">
    <location>
        <begin position="174"/>
        <end position="202"/>
    </location>
</feature>
<dbReference type="GO" id="GO:0005737">
    <property type="term" value="C:cytoplasm"/>
    <property type="evidence" value="ECO:0007669"/>
    <property type="project" value="TreeGrafter"/>
</dbReference>
<dbReference type="InterPro" id="IPR051908">
    <property type="entry name" value="Ribosomal_N-acetyltransferase"/>
</dbReference>
<reference evidence="3 4" key="1">
    <citation type="submission" date="2013-08" db="EMBL/GenBank/DDBJ databases">
        <title>Genome sequencing of Cellulomonas bogoriensis 69B4.</title>
        <authorList>
            <person name="Chen F."/>
            <person name="Li Y."/>
            <person name="Wang G."/>
        </authorList>
    </citation>
    <scope>NUCLEOTIDE SEQUENCE [LARGE SCALE GENOMIC DNA]</scope>
    <source>
        <strain evidence="3 4">69B4</strain>
    </source>
</reference>
<sequence>MDVTELTDAVVRLAPPGRQDEQRVLQLCQDPDIQRWTVVPSPYRLEDARAFVGELVPRWWAEGTACTWGIHHDGELVGMIGLHTQPARSAEVGYWLGAAHRGRGLLHRSLGLVLDHAFGPLDLDRVEWRAYAGNWASWRVAWRQGFRFEGAIRGAGLQRGHRRDDWIGTLLRGDPREARQPWPATTIDVPDPAPRPAPKESP</sequence>
<dbReference type="GO" id="GO:1990189">
    <property type="term" value="F:protein N-terminal-serine acetyltransferase activity"/>
    <property type="evidence" value="ECO:0007669"/>
    <property type="project" value="TreeGrafter"/>
</dbReference>
<feature type="domain" description="N-acetyltransferase" evidence="2">
    <location>
        <begin position="9"/>
        <end position="177"/>
    </location>
</feature>
<dbReference type="InterPro" id="IPR016181">
    <property type="entry name" value="Acyl_CoA_acyltransferase"/>
</dbReference>
<dbReference type="SUPFAM" id="SSF55729">
    <property type="entry name" value="Acyl-CoA N-acyltransferases (Nat)"/>
    <property type="match status" value="1"/>
</dbReference>
<dbReference type="InterPro" id="IPR000182">
    <property type="entry name" value="GNAT_dom"/>
</dbReference>
<dbReference type="PANTHER" id="PTHR43441">
    <property type="entry name" value="RIBOSOMAL-PROTEIN-SERINE ACETYLTRANSFERASE"/>
    <property type="match status" value="1"/>
</dbReference>
<comment type="caution">
    <text evidence="3">The sequence shown here is derived from an EMBL/GenBank/DDBJ whole genome shotgun (WGS) entry which is preliminary data.</text>
</comment>
<dbReference type="GO" id="GO:0008999">
    <property type="term" value="F:protein-N-terminal-alanine acetyltransferase activity"/>
    <property type="evidence" value="ECO:0007669"/>
    <property type="project" value="TreeGrafter"/>
</dbReference>